<organism evidence="2">
    <name type="scientific">Culex pipiens</name>
    <name type="common">House mosquito</name>
    <dbReference type="NCBI Taxonomy" id="7175"/>
    <lineage>
        <taxon>Eukaryota</taxon>
        <taxon>Metazoa</taxon>
        <taxon>Ecdysozoa</taxon>
        <taxon>Arthropoda</taxon>
        <taxon>Hexapoda</taxon>
        <taxon>Insecta</taxon>
        <taxon>Pterygota</taxon>
        <taxon>Neoptera</taxon>
        <taxon>Endopterygota</taxon>
        <taxon>Diptera</taxon>
        <taxon>Nematocera</taxon>
        <taxon>Culicoidea</taxon>
        <taxon>Culicidae</taxon>
        <taxon>Culicinae</taxon>
        <taxon>Culicini</taxon>
        <taxon>Culex</taxon>
        <taxon>Culex</taxon>
    </lineage>
</organism>
<dbReference type="AlphaFoldDB" id="A0A8D8DLI9"/>
<dbReference type="EMBL" id="HBUE01276084">
    <property type="protein sequence ID" value="CAG6566448.1"/>
    <property type="molecule type" value="Transcribed_RNA"/>
</dbReference>
<name>A0A8D8DLI9_CULPI</name>
<feature type="compositionally biased region" description="Low complexity" evidence="1">
    <location>
        <begin position="229"/>
        <end position="247"/>
    </location>
</feature>
<protein>
    <submittedName>
        <fullName evidence="2">(northern house mosquito) hypothetical protein</fullName>
    </submittedName>
</protein>
<accession>A0A8D8DLI9</accession>
<sequence length="552" mass="63058">MFGLQYGYVMPVQYHLFELPTGISWRDYFGSQQQYVSQQTEEMSRRLFYQIQNGTIAQQALEAPSFFVNQVADLLDQVHSHVEEAVSPQEYQPEIMHEETDTQQQFNERDHAMVLAFNPATETYEYVYVQKPLNEETTTTSKSVRTSYIQSLPPVQFDNQAARRDIENSDEIFEDTTTPSSIQTTTDNYYGSTYEQQQVYDLQFLETISSSSSPKPNNVMSLVRKKQGTSSSSTTTTTTSTTPKPTTESNVMSMLTHKQQKVDYISLHQQIRQTLDQHMKQQNHTAGHEETHYMGMNSNQDHLKLTYDVVDGPKPNQEVSRGDQQSSDEDFVTDEMVEQAATEPTFTVVTQKVTEKPSSPKPKPTQIPRIVPTASKTVPLYTAPLAPFPVIIHNSYPLYAAPLAPFPQIVHVEPAQVQSIQFSELEDMNQEYFHPEQHAIPPESYDQHQEVQVLEQIPAEFVMPAYDQQNAMTHVLGLQQQSSISPPSLEKQQPPEQAYRNPELGDPQSVVPTKREEKSVQVQEVTTAEPVLQEPNHKPWLQRQWVKLAKHF</sequence>
<dbReference type="EMBL" id="HBUE01170688">
    <property type="protein sequence ID" value="CAG6514959.1"/>
    <property type="molecule type" value="Transcribed_RNA"/>
</dbReference>
<feature type="region of interest" description="Disordered" evidence="1">
    <location>
        <begin position="484"/>
        <end position="531"/>
    </location>
</feature>
<evidence type="ECO:0000313" key="2">
    <source>
        <dbReference type="EMBL" id="CAG6514959.1"/>
    </source>
</evidence>
<proteinExistence type="predicted"/>
<feature type="region of interest" description="Disordered" evidence="1">
    <location>
        <begin position="209"/>
        <end position="249"/>
    </location>
</feature>
<feature type="compositionally biased region" description="Polar residues" evidence="1">
    <location>
        <begin position="209"/>
        <end position="220"/>
    </location>
</feature>
<reference evidence="2" key="1">
    <citation type="submission" date="2021-05" db="EMBL/GenBank/DDBJ databases">
        <authorList>
            <person name="Alioto T."/>
            <person name="Alioto T."/>
            <person name="Gomez Garrido J."/>
        </authorList>
    </citation>
    <scope>NUCLEOTIDE SEQUENCE</scope>
</reference>
<evidence type="ECO:0000256" key="1">
    <source>
        <dbReference type="SAM" id="MobiDB-lite"/>
    </source>
</evidence>